<dbReference type="GeneID" id="36596383"/>
<reference evidence="1 2" key="1">
    <citation type="submission" date="2016-04" db="EMBL/GenBank/DDBJ databases">
        <title>A degradative enzymes factory behind the ericoid mycorrhizal symbiosis.</title>
        <authorList>
            <consortium name="DOE Joint Genome Institute"/>
            <person name="Martino E."/>
            <person name="Morin E."/>
            <person name="Grelet G."/>
            <person name="Kuo A."/>
            <person name="Kohler A."/>
            <person name="Daghino S."/>
            <person name="Barry K."/>
            <person name="Choi C."/>
            <person name="Cichocki N."/>
            <person name="Clum A."/>
            <person name="Copeland A."/>
            <person name="Hainaut M."/>
            <person name="Haridas S."/>
            <person name="Labutti K."/>
            <person name="Lindquist E."/>
            <person name="Lipzen A."/>
            <person name="Khouja H.-R."/>
            <person name="Murat C."/>
            <person name="Ohm R."/>
            <person name="Olson A."/>
            <person name="Spatafora J."/>
            <person name="Veneault-Fourrey C."/>
            <person name="Henrissat B."/>
            <person name="Grigoriev I."/>
            <person name="Martin F."/>
            <person name="Perotto S."/>
        </authorList>
    </citation>
    <scope>NUCLEOTIDE SEQUENCE [LARGE SCALE GENOMIC DNA]</scope>
    <source>
        <strain evidence="1 2">E</strain>
    </source>
</reference>
<proteinExistence type="predicted"/>
<sequence>LKQYYYQATRSSEQEELNTEILEAYLNTSIITEALITLIIIRNLSYTLIK</sequence>
<accession>A0A2J6TMR0</accession>
<feature type="non-terminal residue" evidence="1">
    <location>
        <position position="1"/>
    </location>
</feature>
<keyword evidence="2" id="KW-1185">Reference proteome</keyword>
<dbReference type="InParanoid" id="A0A2J6TMR0"/>
<gene>
    <name evidence="1" type="ORF">K444DRAFT_713896</name>
</gene>
<name>A0A2J6TMR0_9HELO</name>
<dbReference type="RefSeq" id="XP_024741227.1">
    <property type="nucleotide sequence ID" value="XM_024888307.1"/>
</dbReference>
<evidence type="ECO:0000313" key="1">
    <source>
        <dbReference type="EMBL" id="PMD64323.1"/>
    </source>
</evidence>
<dbReference type="Proteomes" id="UP000235371">
    <property type="component" value="Unassembled WGS sequence"/>
</dbReference>
<organism evidence="1 2">
    <name type="scientific">Hyaloscypha bicolor E</name>
    <dbReference type="NCBI Taxonomy" id="1095630"/>
    <lineage>
        <taxon>Eukaryota</taxon>
        <taxon>Fungi</taxon>
        <taxon>Dikarya</taxon>
        <taxon>Ascomycota</taxon>
        <taxon>Pezizomycotina</taxon>
        <taxon>Leotiomycetes</taxon>
        <taxon>Helotiales</taxon>
        <taxon>Hyaloscyphaceae</taxon>
        <taxon>Hyaloscypha</taxon>
        <taxon>Hyaloscypha bicolor</taxon>
    </lineage>
</organism>
<dbReference type="EMBL" id="KZ613767">
    <property type="protein sequence ID" value="PMD64323.1"/>
    <property type="molecule type" value="Genomic_DNA"/>
</dbReference>
<evidence type="ECO:0000313" key="2">
    <source>
        <dbReference type="Proteomes" id="UP000235371"/>
    </source>
</evidence>
<protein>
    <submittedName>
        <fullName evidence="1">Uncharacterized protein</fullName>
    </submittedName>
</protein>
<dbReference type="AlphaFoldDB" id="A0A2J6TMR0"/>